<dbReference type="OrthoDB" id="2130735at2759"/>
<dbReference type="PANTHER" id="PTHR38792">
    <property type="entry name" value="BNR/ASP-BOX REPEAT DOMAIN PROTEIN (AFU_ORTHOLOGUE AFUA_7G06430)-RELATED"/>
    <property type="match status" value="1"/>
</dbReference>
<dbReference type="EMBL" id="ML977637">
    <property type="protein sequence ID" value="KAF1995580.1"/>
    <property type="molecule type" value="Genomic_DNA"/>
</dbReference>
<evidence type="ECO:0000313" key="2">
    <source>
        <dbReference type="EMBL" id="KAF1995580.1"/>
    </source>
</evidence>
<keyword evidence="3" id="KW-1185">Reference proteome</keyword>
<name>A0A6A5W1J0_9PLEO</name>
<dbReference type="PANTHER" id="PTHR38792:SF3">
    <property type="entry name" value="BNR_ASP-BOX REPEAT DOMAIN PROTEIN (AFU_ORTHOLOGUE AFUA_7G06430)-RELATED"/>
    <property type="match status" value="1"/>
</dbReference>
<evidence type="ECO:0000256" key="1">
    <source>
        <dbReference type="SAM" id="SignalP"/>
    </source>
</evidence>
<keyword evidence="1" id="KW-0732">Signal</keyword>
<proteinExistence type="predicted"/>
<gene>
    <name evidence="2" type="ORF">P154DRAFT_580769</name>
</gene>
<dbReference type="AlphaFoldDB" id="A0A6A5W1J0"/>
<feature type="chain" id="PRO_5025605216" evidence="1">
    <location>
        <begin position="20"/>
        <end position="378"/>
    </location>
</feature>
<organism evidence="2 3">
    <name type="scientific">Amniculicola lignicola CBS 123094</name>
    <dbReference type="NCBI Taxonomy" id="1392246"/>
    <lineage>
        <taxon>Eukaryota</taxon>
        <taxon>Fungi</taxon>
        <taxon>Dikarya</taxon>
        <taxon>Ascomycota</taxon>
        <taxon>Pezizomycotina</taxon>
        <taxon>Dothideomycetes</taxon>
        <taxon>Pleosporomycetidae</taxon>
        <taxon>Pleosporales</taxon>
        <taxon>Amniculicolaceae</taxon>
        <taxon>Amniculicola</taxon>
    </lineage>
</organism>
<accession>A0A6A5W1J0</accession>
<sequence length="378" mass="41250">MHFHELLAAGLAILGTVEAIPAVPNPTGINTFTNATVYQPSNNRSSVSYVRTETLPDNALLATWNAFGSGSGSLPIYRSEDNGLTWSPWGSCKSDVPGRQLVQPHMLYLKEGFGEEEGGVLLLAVNAVDNTSTNMEVYASWDQGHSFNFVSRVAEGGRANTKNGATPVWEPFLLKHGDKLTVYYSDQRDPKHGQKLVQQTTQGGFDSWGDVVDVIASEIYEDRPGMLIATKLPNGQYLMVFEYAMIANQALGEYKYPIYYKLSFDPENANSEPWHRLVVNVGTQPNGGPYVTWSPVGGPNGTIIVSDSDNNPIWINQALGEGTWKEVQTPHGHAYSREVRVPVNDGTKIRIAGGAPYGAPPPGLVQVSVMDLRKALEI</sequence>
<keyword evidence="2" id="KW-0378">Hydrolase</keyword>
<dbReference type="InterPro" id="IPR036278">
    <property type="entry name" value="Sialidase_sf"/>
</dbReference>
<dbReference type="Proteomes" id="UP000799779">
    <property type="component" value="Unassembled WGS sequence"/>
</dbReference>
<protein>
    <submittedName>
        <fullName evidence="2">Glycoside hydrolase family 93 protein</fullName>
    </submittedName>
</protein>
<evidence type="ECO:0000313" key="3">
    <source>
        <dbReference type="Proteomes" id="UP000799779"/>
    </source>
</evidence>
<feature type="signal peptide" evidence="1">
    <location>
        <begin position="1"/>
        <end position="19"/>
    </location>
</feature>
<dbReference type="Gene3D" id="2.120.10.10">
    <property type="match status" value="1"/>
</dbReference>
<dbReference type="SUPFAM" id="SSF50939">
    <property type="entry name" value="Sialidases"/>
    <property type="match status" value="1"/>
</dbReference>
<dbReference type="GO" id="GO:0016787">
    <property type="term" value="F:hydrolase activity"/>
    <property type="evidence" value="ECO:0007669"/>
    <property type="project" value="UniProtKB-KW"/>
</dbReference>
<reference evidence="2" key="1">
    <citation type="journal article" date="2020" name="Stud. Mycol.">
        <title>101 Dothideomycetes genomes: a test case for predicting lifestyles and emergence of pathogens.</title>
        <authorList>
            <person name="Haridas S."/>
            <person name="Albert R."/>
            <person name="Binder M."/>
            <person name="Bloem J."/>
            <person name="Labutti K."/>
            <person name="Salamov A."/>
            <person name="Andreopoulos B."/>
            <person name="Baker S."/>
            <person name="Barry K."/>
            <person name="Bills G."/>
            <person name="Bluhm B."/>
            <person name="Cannon C."/>
            <person name="Castanera R."/>
            <person name="Culley D."/>
            <person name="Daum C."/>
            <person name="Ezra D."/>
            <person name="Gonzalez J."/>
            <person name="Henrissat B."/>
            <person name="Kuo A."/>
            <person name="Liang C."/>
            <person name="Lipzen A."/>
            <person name="Lutzoni F."/>
            <person name="Magnuson J."/>
            <person name="Mondo S."/>
            <person name="Nolan M."/>
            <person name="Ohm R."/>
            <person name="Pangilinan J."/>
            <person name="Park H.-J."/>
            <person name="Ramirez L."/>
            <person name="Alfaro M."/>
            <person name="Sun H."/>
            <person name="Tritt A."/>
            <person name="Yoshinaga Y."/>
            <person name="Zwiers L.-H."/>
            <person name="Turgeon B."/>
            <person name="Goodwin S."/>
            <person name="Spatafora J."/>
            <person name="Crous P."/>
            <person name="Grigoriev I."/>
        </authorList>
    </citation>
    <scope>NUCLEOTIDE SEQUENCE</scope>
    <source>
        <strain evidence="2">CBS 123094</strain>
    </source>
</reference>